<dbReference type="InterPro" id="IPR003675">
    <property type="entry name" value="Rce1/LyrA-like_dom"/>
</dbReference>
<dbReference type="GO" id="GO:0004175">
    <property type="term" value="F:endopeptidase activity"/>
    <property type="evidence" value="ECO:0007669"/>
    <property type="project" value="UniProtKB-ARBA"/>
</dbReference>
<feature type="transmembrane region" description="Helical" evidence="1">
    <location>
        <begin position="182"/>
        <end position="202"/>
    </location>
</feature>
<keyword evidence="1" id="KW-1133">Transmembrane helix</keyword>
<dbReference type="GO" id="GO:0080120">
    <property type="term" value="P:CAAX-box protein maturation"/>
    <property type="evidence" value="ECO:0007669"/>
    <property type="project" value="UniProtKB-ARBA"/>
</dbReference>
<dbReference type="Pfam" id="PF02517">
    <property type="entry name" value="Rce1-like"/>
    <property type="match status" value="1"/>
</dbReference>
<evidence type="ECO:0000256" key="1">
    <source>
        <dbReference type="SAM" id="Phobius"/>
    </source>
</evidence>
<keyword evidence="4" id="KW-1185">Reference proteome</keyword>
<evidence type="ECO:0000313" key="3">
    <source>
        <dbReference type="EMBL" id="KOO49470.1"/>
    </source>
</evidence>
<evidence type="ECO:0000313" key="4">
    <source>
        <dbReference type="Proteomes" id="UP000036867"/>
    </source>
</evidence>
<dbReference type="RefSeq" id="WP_053417632.1">
    <property type="nucleotide sequence ID" value="NZ_JAYWMB010000001.1"/>
</dbReference>
<feature type="transmembrane region" description="Helical" evidence="1">
    <location>
        <begin position="61"/>
        <end position="86"/>
    </location>
</feature>
<dbReference type="AlphaFoldDB" id="A0A0M0LEH0"/>
<dbReference type="PATRIC" id="fig|263475.3.peg.4060"/>
<organism evidence="3 4">
    <name type="scientific">Viridibacillus arvi</name>
    <dbReference type="NCBI Taxonomy" id="263475"/>
    <lineage>
        <taxon>Bacteria</taxon>
        <taxon>Bacillati</taxon>
        <taxon>Bacillota</taxon>
        <taxon>Bacilli</taxon>
        <taxon>Bacillales</taxon>
        <taxon>Caryophanaceae</taxon>
        <taxon>Viridibacillus</taxon>
    </lineage>
</organism>
<dbReference type="GeneID" id="301137209"/>
<evidence type="ECO:0000259" key="2">
    <source>
        <dbReference type="Pfam" id="PF02517"/>
    </source>
</evidence>
<dbReference type="Proteomes" id="UP000036867">
    <property type="component" value="Unassembled WGS sequence"/>
</dbReference>
<accession>A0A0M0LEH0</accession>
<keyword evidence="3" id="KW-0378">Hydrolase</keyword>
<feature type="domain" description="CAAX prenyl protease 2/Lysostaphin resistance protein A-like" evidence="2">
    <location>
        <begin position="104"/>
        <end position="192"/>
    </location>
</feature>
<sequence>MKKHTNILVLILSLVFIYVLLYFSFDQKAVFWYLYTFTMLVGMAFAFAFGKIEDKIKTWEYLLFGIGFGTILYGLIALGYRLLPFLSEELLKTVHQFIKTFGPSTLWHYILLILIIATAEELFWRGYVQQQLKQYMKMPYAVILAAILFAMSLAVSGFWLGVLAAFITGIIFGFLYEWKKSMPIIIVAHLVMITLLFLLLPLY</sequence>
<name>A0A0M0LEH0_9BACL</name>
<dbReference type="GO" id="GO:0006508">
    <property type="term" value="P:proteolysis"/>
    <property type="evidence" value="ECO:0007669"/>
    <property type="project" value="UniProtKB-KW"/>
</dbReference>
<feature type="transmembrane region" description="Helical" evidence="1">
    <location>
        <begin position="106"/>
        <end position="123"/>
    </location>
</feature>
<reference evidence="4" key="1">
    <citation type="submission" date="2015-08" db="EMBL/GenBank/DDBJ databases">
        <title>Fjat-10028 dsm 16317.</title>
        <authorList>
            <person name="Liu B."/>
            <person name="Wang J."/>
            <person name="Zhu Y."/>
            <person name="Liu G."/>
            <person name="Chen Q."/>
            <person name="Chen Z."/>
            <person name="Lan J."/>
            <person name="Che J."/>
            <person name="Ge C."/>
            <person name="Shi H."/>
            <person name="Pan Z."/>
            <person name="Liu X."/>
        </authorList>
    </citation>
    <scope>NUCLEOTIDE SEQUENCE [LARGE SCALE GENOMIC DNA]</scope>
    <source>
        <strain evidence="4">DSM 16317</strain>
    </source>
</reference>
<keyword evidence="3" id="KW-0645">Protease</keyword>
<protein>
    <submittedName>
        <fullName evidence="3">CAAX protease</fullName>
    </submittedName>
</protein>
<dbReference type="STRING" id="263475.AMD00_13990"/>
<keyword evidence="1" id="KW-0812">Transmembrane</keyword>
<feature type="transmembrane region" description="Helical" evidence="1">
    <location>
        <begin position="7"/>
        <end position="25"/>
    </location>
</feature>
<feature type="transmembrane region" description="Helical" evidence="1">
    <location>
        <begin position="31"/>
        <end position="49"/>
    </location>
</feature>
<keyword evidence="1" id="KW-0472">Membrane</keyword>
<dbReference type="EMBL" id="LILB01000005">
    <property type="protein sequence ID" value="KOO49470.1"/>
    <property type="molecule type" value="Genomic_DNA"/>
</dbReference>
<proteinExistence type="predicted"/>
<dbReference type="OrthoDB" id="1903300at2"/>
<feature type="transmembrane region" description="Helical" evidence="1">
    <location>
        <begin position="143"/>
        <end position="176"/>
    </location>
</feature>
<gene>
    <name evidence="3" type="ORF">AMD00_13990</name>
</gene>
<comment type="caution">
    <text evidence="3">The sequence shown here is derived from an EMBL/GenBank/DDBJ whole genome shotgun (WGS) entry which is preliminary data.</text>
</comment>